<dbReference type="InterPro" id="IPR002204">
    <property type="entry name" value="3-OH-isobutyrate_DH-rel_CS"/>
</dbReference>
<feature type="domain" description="6-phosphogluconate dehydrogenase NADP-binding" evidence="3">
    <location>
        <begin position="10"/>
        <end position="172"/>
    </location>
</feature>
<dbReference type="InterPro" id="IPR015815">
    <property type="entry name" value="HIBADH-related"/>
</dbReference>
<dbReference type="InterPro" id="IPR029154">
    <property type="entry name" value="HIBADH-like_NADP-bd"/>
</dbReference>
<keyword evidence="1" id="KW-0560">Oxidoreductase</keyword>
<name>A0ABS6IFT3_9HYPH</name>
<dbReference type="Pfam" id="PF03446">
    <property type="entry name" value="NAD_binding_2"/>
    <property type="match status" value="1"/>
</dbReference>
<dbReference type="RefSeq" id="WP_216957698.1">
    <property type="nucleotide sequence ID" value="NZ_JAHOPB010000001.1"/>
</dbReference>
<keyword evidence="6" id="KW-1185">Reference proteome</keyword>
<dbReference type="PANTHER" id="PTHR22981:SF7">
    <property type="entry name" value="3-HYDROXYISOBUTYRATE DEHYDROGENASE, MITOCHONDRIAL"/>
    <property type="match status" value="1"/>
</dbReference>
<sequence>MTTTLAPPATIAFIGLGMMGRPMAKRLIEAGFTLRVFDVSQKAVSDFVGAHPSALATASAKAVAQGAAALITMLPDGKIVRQAVLEGQDPAIEGLEAGAVVMDMSSSNPVDTQKLARDLAARGVALLDAPVSGGVKRAIDGSLSIMVGGAAADLERTRPVFGAMGKTITLCGPAGAGHALKALNNYLSAAGLVAMCEALVVGEAFGLDPGTMVDVFNTSTGKSNATEVKGRQFVVPRNFSAGFTTALMAKDLRTAGDVARHLKLKMPHLEQAVSYWTAADGKLGKGADHTEIFRYAEMLAEQDD</sequence>
<organism evidence="5 6">
    <name type="scientific">Reyranella humidisoli</name>
    <dbReference type="NCBI Taxonomy" id="2849149"/>
    <lineage>
        <taxon>Bacteria</taxon>
        <taxon>Pseudomonadati</taxon>
        <taxon>Pseudomonadota</taxon>
        <taxon>Alphaproteobacteria</taxon>
        <taxon>Hyphomicrobiales</taxon>
        <taxon>Reyranellaceae</taxon>
        <taxon>Reyranella</taxon>
    </lineage>
</organism>
<dbReference type="InterPro" id="IPR006115">
    <property type="entry name" value="6PGDH_NADP-bd"/>
</dbReference>
<accession>A0ABS6IFT3</accession>
<evidence type="ECO:0000256" key="1">
    <source>
        <dbReference type="ARBA" id="ARBA00023002"/>
    </source>
</evidence>
<evidence type="ECO:0000259" key="3">
    <source>
        <dbReference type="Pfam" id="PF03446"/>
    </source>
</evidence>
<protein>
    <submittedName>
        <fullName evidence="5">NAD(P)-dependent oxidoreductase</fullName>
    </submittedName>
</protein>
<evidence type="ECO:0000313" key="5">
    <source>
        <dbReference type="EMBL" id="MBU8873458.1"/>
    </source>
</evidence>
<evidence type="ECO:0000313" key="6">
    <source>
        <dbReference type="Proteomes" id="UP000727907"/>
    </source>
</evidence>
<dbReference type="PIRSF" id="PIRSF000103">
    <property type="entry name" value="HIBADH"/>
    <property type="match status" value="1"/>
</dbReference>
<dbReference type="Proteomes" id="UP000727907">
    <property type="component" value="Unassembled WGS sequence"/>
</dbReference>
<evidence type="ECO:0000259" key="4">
    <source>
        <dbReference type="Pfam" id="PF14833"/>
    </source>
</evidence>
<gene>
    <name evidence="5" type="ORF">KQ910_06755</name>
</gene>
<dbReference type="EMBL" id="JAHOPB010000001">
    <property type="protein sequence ID" value="MBU8873458.1"/>
    <property type="molecule type" value="Genomic_DNA"/>
</dbReference>
<dbReference type="PROSITE" id="PS00895">
    <property type="entry name" value="3_HYDROXYISOBUT_DH"/>
    <property type="match status" value="1"/>
</dbReference>
<dbReference type="Pfam" id="PF14833">
    <property type="entry name" value="NAD_binding_11"/>
    <property type="match status" value="1"/>
</dbReference>
<proteinExistence type="predicted"/>
<feature type="domain" description="3-hydroxyisobutyrate dehydrogenase-like NAD-binding" evidence="4">
    <location>
        <begin position="175"/>
        <end position="295"/>
    </location>
</feature>
<comment type="caution">
    <text evidence="5">The sequence shown here is derived from an EMBL/GenBank/DDBJ whole genome shotgun (WGS) entry which is preliminary data.</text>
</comment>
<evidence type="ECO:0000256" key="2">
    <source>
        <dbReference type="ARBA" id="ARBA00023027"/>
    </source>
</evidence>
<dbReference type="PANTHER" id="PTHR22981">
    <property type="entry name" value="3-HYDROXYISOBUTYRATE DEHYDROGENASE-RELATED"/>
    <property type="match status" value="1"/>
</dbReference>
<reference evidence="5 6" key="1">
    <citation type="submission" date="2021-06" db="EMBL/GenBank/DDBJ databases">
        <authorList>
            <person name="Lee D.H."/>
        </authorList>
    </citation>
    <scope>NUCLEOTIDE SEQUENCE [LARGE SCALE GENOMIC DNA]</scope>
    <source>
        <strain evidence="5 6">MMS21-HV4-11</strain>
    </source>
</reference>
<keyword evidence="2" id="KW-0520">NAD</keyword>